<dbReference type="InterPro" id="IPR005467">
    <property type="entry name" value="His_kinase_dom"/>
</dbReference>
<keyword evidence="7 9" id="KW-0472">Membrane</keyword>
<evidence type="ECO:0000256" key="6">
    <source>
        <dbReference type="ARBA" id="ARBA00022989"/>
    </source>
</evidence>
<dbReference type="PROSITE" id="PS50109">
    <property type="entry name" value="HIS_KIN"/>
    <property type="match status" value="1"/>
</dbReference>
<dbReference type="SMART" id="SM00387">
    <property type="entry name" value="HATPase_c"/>
    <property type="match status" value="1"/>
</dbReference>
<dbReference type="InterPro" id="IPR033479">
    <property type="entry name" value="dCache_1"/>
</dbReference>
<feature type="transmembrane region" description="Helical" evidence="9">
    <location>
        <begin position="277"/>
        <end position="303"/>
    </location>
</feature>
<evidence type="ECO:0000256" key="3">
    <source>
        <dbReference type="ARBA" id="ARBA00012438"/>
    </source>
</evidence>
<dbReference type="CDD" id="cd18774">
    <property type="entry name" value="PDC2_HK_sensor"/>
    <property type="match status" value="1"/>
</dbReference>
<dbReference type="EC" id="2.7.13.3" evidence="3"/>
<comment type="catalytic activity">
    <reaction evidence="1">
        <text>ATP + protein L-histidine = ADP + protein N-phospho-L-histidine.</text>
        <dbReference type="EC" id="2.7.13.3"/>
    </reaction>
</comment>
<evidence type="ECO:0000256" key="2">
    <source>
        <dbReference type="ARBA" id="ARBA00004651"/>
    </source>
</evidence>
<dbReference type="CDD" id="cd18773">
    <property type="entry name" value="PDC1_HK_sensor"/>
    <property type="match status" value="1"/>
</dbReference>
<dbReference type="InterPro" id="IPR036890">
    <property type="entry name" value="HATPase_C_sf"/>
</dbReference>
<dbReference type="Gene3D" id="1.10.287.130">
    <property type="match status" value="1"/>
</dbReference>
<feature type="domain" description="Histidine kinase" evidence="10">
    <location>
        <begin position="419"/>
        <end position="653"/>
    </location>
</feature>
<keyword evidence="6 9" id="KW-1133">Transmembrane helix</keyword>
<keyword evidence="4" id="KW-1003">Cell membrane</keyword>
<evidence type="ECO:0000256" key="5">
    <source>
        <dbReference type="ARBA" id="ARBA00022692"/>
    </source>
</evidence>
<evidence type="ECO:0000256" key="4">
    <source>
        <dbReference type="ARBA" id="ARBA00022475"/>
    </source>
</evidence>
<feature type="transmembrane region" description="Helical" evidence="9">
    <location>
        <begin position="12"/>
        <end position="34"/>
    </location>
</feature>
<dbReference type="InterPro" id="IPR004358">
    <property type="entry name" value="Sig_transdc_His_kin-like_C"/>
</dbReference>
<dbReference type="AlphaFoldDB" id="A0A1A8XJG4"/>
<dbReference type="Pfam" id="PF02743">
    <property type="entry name" value="dCache_1"/>
    <property type="match status" value="1"/>
</dbReference>
<organism evidence="11 12">
    <name type="scientific">Candidatus Propionivibrio aalborgensis</name>
    <dbReference type="NCBI Taxonomy" id="1860101"/>
    <lineage>
        <taxon>Bacteria</taxon>
        <taxon>Pseudomonadati</taxon>
        <taxon>Pseudomonadota</taxon>
        <taxon>Betaproteobacteria</taxon>
        <taxon>Rhodocyclales</taxon>
        <taxon>Rhodocyclaceae</taxon>
        <taxon>Propionivibrio</taxon>
    </lineage>
</organism>
<proteinExistence type="predicted"/>
<feature type="coiled-coil region" evidence="8">
    <location>
        <begin position="351"/>
        <end position="410"/>
    </location>
</feature>
<dbReference type="Gene3D" id="6.10.340.10">
    <property type="match status" value="1"/>
</dbReference>
<dbReference type="GO" id="GO:0005886">
    <property type="term" value="C:plasma membrane"/>
    <property type="evidence" value="ECO:0007669"/>
    <property type="project" value="UniProtKB-SubCell"/>
</dbReference>
<evidence type="ECO:0000256" key="9">
    <source>
        <dbReference type="SAM" id="Phobius"/>
    </source>
</evidence>
<dbReference type="Pfam" id="PF02518">
    <property type="entry name" value="HATPase_c"/>
    <property type="match status" value="1"/>
</dbReference>
<evidence type="ECO:0000259" key="10">
    <source>
        <dbReference type="PROSITE" id="PS50109"/>
    </source>
</evidence>
<protein>
    <recommendedName>
        <fullName evidence="3">histidine kinase</fullName>
        <ecNumber evidence="3">2.7.13.3</ecNumber>
    </recommendedName>
</protein>
<keyword evidence="5 9" id="KW-0812">Transmembrane</keyword>
<dbReference type="Gene3D" id="3.30.450.20">
    <property type="entry name" value="PAS domain"/>
    <property type="match status" value="2"/>
</dbReference>
<keyword evidence="8" id="KW-0175">Coiled coil</keyword>
<dbReference type="InterPro" id="IPR003594">
    <property type="entry name" value="HATPase_dom"/>
</dbReference>
<dbReference type="SUPFAM" id="SSF55874">
    <property type="entry name" value="ATPase domain of HSP90 chaperone/DNA topoisomerase II/histidine kinase"/>
    <property type="match status" value="1"/>
</dbReference>
<evidence type="ECO:0000256" key="1">
    <source>
        <dbReference type="ARBA" id="ARBA00000085"/>
    </source>
</evidence>
<reference evidence="11 12" key="1">
    <citation type="submission" date="2016-06" db="EMBL/GenBank/DDBJ databases">
        <authorList>
            <person name="Kjaerup R.B."/>
            <person name="Dalgaard T.S."/>
            <person name="Juul-Madsen H.R."/>
        </authorList>
    </citation>
    <scope>NUCLEOTIDE SEQUENCE [LARGE SCALE GENOMIC DNA]</scope>
    <source>
        <strain evidence="11">2</strain>
    </source>
</reference>
<sequence length="660" mass="71564">MASAVTLKRILAARFFVLASVFSLSMMLVMLFWLKPRLQDLVTRSNESLATALAVQAEKYLAAPQRTLEVLAERIVASEAGQQMPLTPLLDALVESSDFFEVIYVVDRKGRIEHLGLPDTVKNRNDFVDLDLSGNPLVDRTRHGAKVGPSIWSNIFLSAVSGRLAVALALSAGEHTVIGEVGLANLSAFVRRVANQEGTSMIIVDGQGQVLAHPDVEVARQQLNISYLPLLKAGEHSLGTAVTRFEGVEVIATRAPIAGIDWLVLVMQPLSIAREPMITTLVVLSVVGLLATLLAIGLGIGFARRLAGVFERLVGTAESVAVGRYPGVWPRSRVVEFGRLIDSLLRMSSAVREREEALASSQNQLRDLNQSLEQRVEERTAQLVSANAELQSTLAQLSVAQDELQRAERLAALGALVAGVAHELNTPIGNCLVVATACAAKQREFEAEIEHGLKRSSLNALVEGNRKAMDLLQVNLRRSAELISSFKQVAVDQTTVQRRQFSLHDTVHEIVVTVSPTVKISGCRVVFDVPEDIRMESFPGPLGQVLSNLINNAVIHAYAGCATPEHGEISIEARLLENDWVVLTVADKGEGIPPEHIKRVFDPFFTTRMGQGGTGLGLHIVYNIVNDLLGGRIRVESEPGRGSRFIIQLPCVAPVSAIVV</sequence>
<dbReference type="EMBL" id="FLQY01000055">
    <property type="protein sequence ID" value="SBT05280.1"/>
    <property type="molecule type" value="Genomic_DNA"/>
</dbReference>
<dbReference type="Gene3D" id="3.30.565.10">
    <property type="entry name" value="Histidine kinase-like ATPase, C-terminal domain"/>
    <property type="match status" value="1"/>
</dbReference>
<gene>
    <name evidence="11" type="ORF">PROAA_1480015</name>
</gene>
<dbReference type="PANTHER" id="PTHR43065">
    <property type="entry name" value="SENSOR HISTIDINE KINASE"/>
    <property type="match status" value="1"/>
</dbReference>
<comment type="subcellular location">
    <subcellularLocation>
        <location evidence="2">Cell membrane</location>
        <topology evidence="2">Multi-pass membrane protein</topology>
    </subcellularLocation>
</comment>
<keyword evidence="12" id="KW-1185">Reference proteome</keyword>
<dbReference type="Proteomes" id="UP000199600">
    <property type="component" value="Unassembled WGS sequence"/>
</dbReference>
<name>A0A1A8XJG4_9RHOO</name>
<evidence type="ECO:0000256" key="8">
    <source>
        <dbReference type="SAM" id="Coils"/>
    </source>
</evidence>
<dbReference type="PRINTS" id="PR00344">
    <property type="entry name" value="BCTRLSENSOR"/>
</dbReference>
<dbReference type="GO" id="GO:0004673">
    <property type="term" value="F:protein histidine kinase activity"/>
    <property type="evidence" value="ECO:0007669"/>
    <property type="project" value="UniProtKB-EC"/>
</dbReference>
<evidence type="ECO:0000313" key="11">
    <source>
        <dbReference type="EMBL" id="SBT05280.1"/>
    </source>
</evidence>
<accession>A0A1A8XJG4</accession>
<evidence type="ECO:0000313" key="12">
    <source>
        <dbReference type="Proteomes" id="UP000199600"/>
    </source>
</evidence>
<evidence type="ECO:0000256" key="7">
    <source>
        <dbReference type="ARBA" id="ARBA00023136"/>
    </source>
</evidence>